<dbReference type="Proteomes" id="UP001370348">
    <property type="component" value="Chromosome"/>
</dbReference>
<evidence type="ECO:0000313" key="5">
    <source>
        <dbReference type="EMBL" id="WXB19630.1"/>
    </source>
</evidence>
<dbReference type="Pfam" id="PF08541">
    <property type="entry name" value="ACP_syn_III_C"/>
    <property type="match status" value="1"/>
</dbReference>
<feature type="domain" description="Beta-ketoacyl-[acyl-carrier-protein] synthase III C-terminal" evidence="3">
    <location>
        <begin position="244"/>
        <end position="334"/>
    </location>
</feature>
<dbReference type="SUPFAM" id="SSF53901">
    <property type="entry name" value="Thiolase-like"/>
    <property type="match status" value="1"/>
</dbReference>
<keyword evidence="2" id="KW-0012">Acyltransferase</keyword>
<organism evidence="5 6">
    <name type="scientific">Pendulispora albinea</name>
    <dbReference type="NCBI Taxonomy" id="2741071"/>
    <lineage>
        <taxon>Bacteria</taxon>
        <taxon>Pseudomonadati</taxon>
        <taxon>Myxococcota</taxon>
        <taxon>Myxococcia</taxon>
        <taxon>Myxococcales</taxon>
        <taxon>Sorangiineae</taxon>
        <taxon>Pendulisporaceae</taxon>
        <taxon>Pendulispora</taxon>
    </lineage>
</organism>
<evidence type="ECO:0000259" key="4">
    <source>
        <dbReference type="Pfam" id="PF08545"/>
    </source>
</evidence>
<evidence type="ECO:0000259" key="3">
    <source>
        <dbReference type="Pfam" id="PF08541"/>
    </source>
</evidence>
<dbReference type="Pfam" id="PF08545">
    <property type="entry name" value="ACP_syn_III"/>
    <property type="match status" value="1"/>
</dbReference>
<proteinExistence type="predicted"/>
<protein>
    <recommendedName>
        <fullName evidence="7">3-oxoacyl-ACP synthase</fullName>
    </recommendedName>
</protein>
<dbReference type="PANTHER" id="PTHR34069:SF2">
    <property type="entry name" value="BETA-KETOACYL-[ACYL-CARRIER-PROTEIN] SYNTHASE III"/>
    <property type="match status" value="1"/>
</dbReference>
<keyword evidence="6" id="KW-1185">Reference proteome</keyword>
<sequence>MNPVSLIDVASYLPEARVGAEFYADYPGFDPQLRNGPMFRAPAYRHHVAPDETAVDMVERAVAPLRERLGDAAVREVDVLLVHTQLPDCPVMGCGVEIARRLGCKPEWLLDVHNASCVSFVHMMKIARQLIARGDAKSALVCNVQNMAGQVFVQSEVRKLAQAAIPGDGCGVGYLTASNESPILAIDCVHIPEHAGEMGVTLDNERKYWEPGTSQMRLRFTEGNVADVIARGNRLVPEAVRRVCEKSGIAPSSIDALITNQPNRAFLRSWREALELPPERHMHTFEECGNLFGAAVPITLDRAIRSGQLRDGASLVLAGFSHVGDFAGAVALRWRAGG</sequence>
<dbReference type="InterPro" id="IPR016039">
    <property type="entry name" value="Thiolase-like"/>
</dbReference>
<evidence type="ECO:0000256" key="2">
    <source>
        <dbReference type="ARBA" id="ARBA00023315"/>
    </source>
</evidence>
<dbReference type="RefSeq" id="WP_394829235.1">
    <property type="nucleotide sequence ID" value="NZ_CP089984.1"/>
</dbReference>
<name>A0ABZ2MAY2_9BACT</name>
<dbReference type="PANTHER" id="PTHR34069">
    <property type="entry name" value="3-OXOACYL-[ACYL-CARRIER-PROTEIN] SYNTHASE 3"/>
    <property type="match status" value="1"/>
</dbReference>
<gene>
    <name evidence="5" type="ORF">LZC94_20680</name>
</gene>
<dbReference type="InterPro" id="IPR013747">
    <property type="entry name" value="ACP_syn_III_C"/>
</dbReference>
<dbReference type="Gene3D" id="3.40.47.10">
    <property type="match status" value="2"/>
</dbReference>
<evidence type="ECO:0000256" key="1">
    <source>
        <dbReference type="ARBA" id="ARBA00022679"/>
    </source>
</evidence>
<reference evidence="5 6" key="1">
    <citation type="submission" date="2021-12" db="EMBL/GenBank/DDBJ databases">
        <title>Discovery of the Pendulisporaceae a myxobacterial family with distinct sporulation behavior and unique specialized metabolism.</title>
        <authorList>
            <person name="Garcia R."/>
            <person name="Popoff A."/>
            <person name="Bader C.D."/>
            <person name="Loehr J."/>
            <person name="Walesch S."/>
            <person name="Walt C."/>
            <person name="Boldt J."/>
            <person name="Bunk B."/>
            <person name="Haeckl F.J.F.P.J."/>
            <person name="Gunesch A.P."/>
            <person name="Birkelbach J."/>
            <person name="Nuebel U."/>
            <person name="Pietschmann T."/>
            <person name="Bach T."/>
            <person name="Mueller R."/>
        </authorList>
    </citation>
    <scope>NUCLEOTIDE SEQUENCE [LARGE SCALE GENOMIC DNA]</scope>
    <source>
        <strain evidence="5 6">MSr11954</strain>
    </source>
</reference>
<feature type="domain" description="Beta-ketoacyl-[acyl-carrier-protein] synthase III N-terminal" evidence="4">
    <location>
        <begin position="114"/>
        <end position="186"/>
    </location>
</feature>
<keyword evidence="1" id="KW-0808">Transferase</keyword>
<evidence type="ECO:0008006" key="7">
    <source>
        <dbReference type="Google" id="ProtNLM"/>
    </source>
</evidence>
<dbReference type="InterPro" id="IPR013751">
    <property type="entry name" value="ACP_syn_III_N"/>
</dbReference>
<evidence type="ECO:0000313" key="6">
    <source>
        <dbReference type="Proteomes" id="UP001370348"/>
    </source>
</evidence>
<accession>A0ABZ2MAY2</accession>
<dbReference type="EMBL" id="CP089984">
    <property type="protein sequence ID" value="WXB19630.1"/>
    <property type="molecule type" value="Genomic_DNA"/>
</dbReference>